<dbReference type="Proteomes" id="UP000790347">
    <property type="component" value="Unassembled WGS sequence"/>
</dbReference>
<evidence type="ECO:0000313" key="2">
    <source>
        <dbReference type="Proteomes" id="UP000790347"/>
    </source>
</evidence>
<keyword evidence="2" id="KW-1185">Reference proteome</keyword>
<evidence type="ECO:0000313" key="1">
    <source>
        <dbReference type="EMBL" id="KAH9511033.1"/>
    </source>
</evidence>
<dbReference type="EMBL" id="ASGP02000004">
    <property type="protein sequence ID" value="KAH9511033.1"/>
    <property type="molecule type" value="Genomic_DNA"/>
</dbReference>
<protein>
    <submittedName>
        <fullName evidence="1">Uncharacterized protein</fullName>
    </submittedName>
</protein>
<reference evidence="1" key="1">
    <citation type="submission" date="2013-05" db="EMBL/GenBank/DDBJ databases">
        <authorList>
            <person name="Yim A.K.Y."/>
            <person name="Chan T.F."/>
            <person name="Ji K.M."/>
            <person name="Liu X.Y."/>
            <person name="Zhou J.W."/>
            <person name="Li R.Q."/>
            <person name="Yang K.Y."/>
            <person name="Li J."/>
            <person name="Li M."/>
            <person name="Law P.T.W."/>
            <person name="Wu Y.L."/>
            <person name="Cai Z.L."/>
            <person name="Qin H."/>
            <person name="Bao Y."/>
            <person name="Leung R.K.K."/>
            <person name="Ng P.K.S."/>
            <person name="Zou J."/>
            <person name="Zhong X.J."/>
            <person name="Ran P.X."/>
            <person name="Zhong N.S."/>
            <person name="Liu Z.G."/>
            <person name="Tsui S.K.W."/>
        </authorList>
    </citation>
    <scope>NUCLEOTIDE SEQUENCE</scope>
    <source>
        <strain evidence="1">Derf</strain>
        <tissue evidence="1">Whole organism</tissue>
    </source>
</reference>
<comment type="caution">
    <text evidence="1">The sequence shown here is derived from an EMBL/GenBank/DDBJ whole genome shotgun (WGS) entry which is preliminary data.</text>
</comment>
<organism evidence="1 2">
    <name type="scientific">Dermatophagoides farinae</name>
    <name type="common">American house dust mite</name>
    <dbReference type="NCBI Taxonomy" id="6954"/>
    <lineage>
        <taxon>Eukaryota</taxon>
        <taxon>Metazoa</taxon>
        <taxon>Ecdysozoa</taxon>
        <taxon>Arthropoda</taxon>
        <taxon>Chelicerata</taxon>
        <taxon>Arachnida</taxon>
        <taxon>Acari</taxon>
        <taxon>Acariformes</taxon>
        <taxon>Sarcoptiformes</taxon>
        <taxon>Astigmata</taxon>
        <taxon>Psoroptidia</taxon>
        <taxon>Analgoidea</taxon>
        <taxon>Pyroglyphidae</taxon>
        <taxon>Dermatophagoidinae</taxon>
        <taxon>Dermatophagoides</taxon>
    </lineage>
</organism>
<name>A0A922HX33_DERFA</name>
<reference evidence="1" key="2">
    <citation type="journal article" date="2022" name="Res Sq">
        <title>Comparative Genomics Reveals Insights into the Divergent Evolution of Astigmatic Mites and Household Pest Adaptations.</title>
        <authorList>
            <person name="Xiong Q."/>
            <person name="Wan A.T.-Y."/>
            <person name="Liu X.-Y."/>
            <person name="Fung C.S.-H."/>
            <person name="Xiao X."/>
            <person name="Malainual N."/>
            <person name="Hou J."/>
            <person name="Wang L."/>
            <person name="Wang M."/>
            <person name="Yang K."/>
            <person name="Cui Y."/>
            <person name="Leung E."/>
            <person name="Nong W."/>
            <person name="Shin S.-K."/>
            <person name="Au S."/>
            <person name="Jeong K.Y."/>
            <person name="Chew F.T."/>
            <person name="Hui J."/>
            <person name="Leung T.F."/>
            <person name="Tungtrongchitr A."/>
            <person name="Zhong N."/>
            <person name="Liu Z."/>
            <person name="Tsui S."/>
        </authorList>
    </citation>
    <scope>NUCLEOTIDE SEQUENCE</scope>
    <source>
        <strain evidence="1">Derf</strain>
        <tissue evidence="1">Whole organism</tissue>
    </source>
</reference>
<sequence>MISRRRILSRSRDELMNGQYPDNYNPYEEEEDVWYSKDKLLKLAKTFSISRSNFISYPKGGGGGGGAAKYQSKCVGVS</sequence>
<accession>A0A922HX33</accession>
<proteinExistence type="predicted"/>
<gene>
    <name evidence="1" type="ORF">DERF_009519</name>
</gene>
<dbReference type="AlphaFoldDB" id="A0A922HX33"/>